<dbReference type="STRING" id="1314790.A0A1Y1XUN6"/>
<dbReference type="AlphaFoldDB" id="A0A1Y1XUN6"/>
<evidence type="ECO:0000256" key="1">
    <source>
        <dbReference type="ARBA" id="ARBA00004496"/>
    </source>
</evidence>
<sequence>MIDMFDKDDTGTIELNEFFGLWQYVSDWQKCFVNFDVNRNNFIELNELQTALRTFGYNLTLPSIQSIVRKFLKHDVKSPNQTQASQVNFETFLKTCITVKMLTDSFKQFDGDLDGQVTLSYEQYLQLITSNMH</sequence>
<dbReference type="PANTHER" id="PTHR46212:SF3">
    <property type="entry name" value="GH27120P"/>
    <property type="match status" value="1"/>
</dbReference>
<evidence type="ECO:0000313" key="7">
    <source>
        <dbReference type="EMBL" id="ORX89487.1"/>
    </source>
</evidence>
<gene>
    <name evidence="7" type="ORF">K493DRAFT_289258</name>
</gene>
<keyword evidence="4" id="KW-0677">Repeat</keyword>
<evidence type="ECO:0000256" key="2">
    <source>
        <dbReference type="ARBA" id="ARBA00022490"/>
    </source>
</evidence>
<dbReference type="SMART" id="SM00054">
    <property type="entry name" value="EFh"/>
    <property type="match status" value="2"/>
</dbReference>
<dbReference type="InterPro" id="IPR002048">
    <property type="entry name" value="EF_hand_dom"/>
</dbReference>
<evidence type="ECO:0000259" key="6">
    <source>
        <dbReference type="PROSITE" id="PS50222"/>
    </source>
</evidence>
<dbReference type="SUPFAM" id="SSF47473">
    <property type="entry name" value="EF-hand"/>
    <property type="match status" value="1"/>
</dbReference>
<dbReference type="PROSITE" id="PS50222">
    <property type="entry name" value="EF_HAND_2"/>
    <property type="match status" value="1"/>
</dbReference>
<dbReference type="PROSITE" id="PS00018">
    <property type="entry name" value="EF_HAND_1"/>
    <property type="match status" value="1"/>
</dbReference>
<dbReference type="GO" id="GO:0005737">
    <property type="term" value="C:cytoplasm"/>
    <property type="evidence" value="ECO:0007669"/>
    <property type="project" value="UniProtKB-SubCell"/>
</dbReference>
<comment type="caution">
    <text evidence="7">The sequence shown here is derived from an EMBL/GenBank/DDBJ whole genome shotgun (WGS) entry which is preliminary data.</text>
</comment>
<feature type="domain" description="EF-hand" evidence="6">
    <location>
        <begin position="23"/>
        <end position="58"/>
    </location>
</feature>
<protein>
    <submittedName>
        <fullName evidence="7">EF-hand</fullName>
    </submittedName>
</protein>
<dbReference type="OrthoDB" id="186625at2759"/>
<evidence type="ECO:0000256" key="3">
    <source>
        <dbReference type="ARBA" id="ARBA00022723"/>
    </source>
</evidence>
<proteinExistence type="predicted"/>
<accession>A0A1Y1XUN6</accession>
<keyword evidence="5" id="KW-0106">Calcium</keyword>
<keyword evidence="3" id="KW-0479">Metal-binding</keyword>
<dbReference type="PANTHER" id="PTHR46212">
    <property type="entry name" value="PEFLIN"/>
    <property type="match status" value="1"/>
</dbReference>
<reference evidence="7 8" key="1">
    <citation type="submission" date="2016-07" db="EMBL/GenBank/DDBJ databases">
        <title>Pervasive Adenine N6-methylation of Active Genes in Fungi.</title>
        <authorList>
            <consortium name="DOE Joint Genome Institute"/>
            <person name="Mondo S.J."/>
            <person name="Dannebaum R.O."/>
            <person name="Kuo R.C."/>
            <person name="Labutti K."/>
            <person name="Haridas S."/>
            <person name="Kuo A."/>
            <person name="Salamov A."/>
            <person name="Ahrendt S.R."/>
            <person name="Lipzen A."/>
            <person name="Sullivan W."/>
            <person name="Andreopoulos W.B."/>
            <person name="Clum A."/>
            <person name="Lindquist E."/>
            <person name="Daum C."/>
            <person name="Ramamoorthy G.K."/>
            <person name="Gryganskyi A."/>
            <person name="Culley D."/>
            <person name="Magnuson J.K."/>
            <person name="James T.Y."/>
            <person name="O'Malley M.A."/>
            <person name="Stajich J.E."/>
            <person name="Spatafora J.W."/>
            <person name="Visel A."/>
            <person name="Grigoriev I.V."/>
        </authorList>
    </citation>
    <scope>NUCLEOTIDE SEQUENCE [LARGE SCALE GENOMIC DNA]</scope>
    <source>
        <strain evidence="7 8">CBS 931.73</strain>
    </source>
</reference>
<keyword evidence="2" id="KW-0963">Cytoplasm</keyword>
<dbReference type="InterPro" id="IPR011992">
    <property type="entry name" value="EF-hand-dom_pair"/>
</dbReference>
<dbReference type="GO" id="GO:0005509">
    <property type="term" value="F:calcium ion binding"/>
    <property type="evidence" value="ECO:0007669"/>
    <property type="project" value="InterPro"/>
</dbReference>
<dbReference type="InterPro" id="IPR018247">
    <property type="entry name" value="EF_Hand_1_Ca_BS"/>
</dbReference>
<dbReference type="Pfam" id="PF13499">
    <property type="entry name" value="EF-hand_7"/>
    <property type="match status" value="1"/>
</dbReference>
<evidence type="ECO:0000313" key="8">
    <source>
        <dbReference type="Proteomes" id="UP000193498"/>
    </source>
</evidence>
<dbReference type="GO" id="GO:0048306">
    <property type="term" value="F:calcium-dependent protein binding"/>
    <property type="evidence" value="ECO:0007669"/>
    <property type="project" value="UniProtKB-ARBA"/>
</dbReference>
<organism evidence="7 8">
    <name type="scientific">Basidiobolus meristosporus CBS 931.73</name>
    <dbReference type="NCBI Taxonomy" id="1314790"/>
    <lineage>
        <taxon>Eukaryota</taxon>
        <taxon>Fungi</taxon>
        <taxon>Fungi incertae sedis</taxon>
        <taxon>Zoopagomycota</taxon>
        <taxon>Entomophthoromycotina</taxon>
        <taxon>Basidiobolomycetes</taxon>
        <taxon>Basidiobolales</taxon>
        <taxon>Basidiobolaceae</taxon>
        <taxon>Basidiobolus</taxon>
    </lineage>
</organism>
<dbReference type="EMBL" id="MCFE01000441">
    <property type="protein sequence ID" value="ORX89487.1"/>
    <property type="molecule type" value="Genomic_DNA"/>
</dbReference>
<dbReference type="Gene3D" id="1.10.238.10">
    <property type="entry name" value="EF-hand"/>
    <property type="match status" value="1"/>
</dbReference>
<name>A0A1Y1XUN6_9FUNG</name>
<dbReference type="InParanoid" id="A0A1Y1XUN6"/>
<dbReference type="InterPro" id="IPR051426">
    <property type="entry name" value="Peflin/Sorcin_CaBP"/>
</dbReference>
<keyword evidence="8" id="KW-1185">Reference proteome</keyword>
<dbReference type="Proteomes" id="UP000193498">
    <property type="component" value="Unassembled WGS sequence"/>
</dbReference>
<comment type="subcellular location">
    <subcellularLocation>
        <location evidence="1">Cytoplasm</location>
    </subcellularLocation>
</comment>
<evidence type="ECO:0000256" key="5">
    <source>
        <dbReference type="ARBA" id="ARBA00022837"/>
    </source>
</evidence>
<evidence type="ECO:0000256" key="4">
    <source>
        <dbReference type="ARBA" id="ARBA00022737"/>
    </source>
</evidence>